<accession>A0A813FGP1</accession>
<protein>
    <submittedName>
        <fullName evidence="1">Uncharacterized protein</fullName>
    </submittedName>
</protein>
<keyword evidence="2" id="KW-1185">Reference proteome</keyword>
<comment type="caution">
    <text evidence="1">The sequence shown here is derived from an EMBL/GenBank/DDBJ whole genome shotgun (WGS) entry which is preliminary data.</text>
</comment>
<organism evidence="1 2">
    <name type="scientific">Polarella glacialis</name>
    <name type="common">Dinoflagellate</name>
    <dbReference type="NCBI Taxonomy" id="89957"/>
    <lineage>
        <taxon>Eukaryota</taxon>
        <taxon>Sar</taxon>
        <taxon>Alveolata</taxon>
        <taxon>Dinophyceae</taxon>
        <taxon>Suessiales</taxon>
        <taxon>Suessiaceae</taxon>
        <taxon>Polarella</taxon>
    </lineage>
</organism>
<proteinExistence type="predicted"/>
<sequence length="243" mass="26179">MVTSVLEEQVGSSSPPLGLTKPCKDCFAAVTPSPTLLPCRQVYRSSKSGGERSSNTHPEQAFARLLAVWQQVPEWHSCACQPGFECRRPGSLGRLSTSSSPRLQAWKAPGGGATRFKLFGRGLLADGSNSMVSLCCLMSLCCTGNSMVLLCRLTTNPSLAYPVSRVELLAVGVRRSEPEPTSRRCAWDSRGLRTGEGNWTASSAGQPDEMCRGELGVVWTDEIGETRSGSLSFKSSEKWLQSA</sequence>
<dbReference type="EMBL" id="CAJNNV010025171">
    <property type="protein sequence ID" value="CAE8612855.1"/>
    <property type="molecule type" value="Genomic_DNA"/>
</dbReference>
<reference evidence="1" key="1">
    <citation type="submission" date="2021-02" db="EMBL/GenBank/DDBJ databases">
        <authorList>
            <person name="Dougan E. K."/>
            <person name="Rhodes N."/>
            <person name="Thang M."/>
            <person name="Chan C."/>
        </authorList>
    </citation>
    <scope>NUCLEOTIDE SEQUENCE</scope>
</reference>
<evidence type="ECO:0000313" key="2">
    <source>
        <dbReference type="Proteomes" id="UP000654075"/>
    </source>
</evidence>
<evidence type="ECO:0000313" key="1">
    <source>
        <dbReference type="EMBL" id="CAE8612855.1"/>
    </source>
</evidence>
<gene>
    <name evidence="1" type="ORF">PGLA1383_LOCUS30643</name>
</gene>
<dbReference type="AlphaFoldDB" id="A0A813FGP1"/>
<name>A0A813FGP1_POLGL</name>
<dbReference type="Proteomes" id="UP000654075">
    <property type="component" value="Unassembled WGS sequence"/>
</dbReference>